<accession>A0A9Q3Q0L5</accession>
<sequence>MSCTLHTKQGVPCICSSTTTNACDACRQEHKKCSFVFRPFRPRGQRSSHPRRPHKDSFVPCHLKHRFVHPPPRPPSNVHFTPRPEQSDYPANEGWRWKEDIRAWADCHHVLSPMGFKRQKQNPPDPPRQNSPVPSLPCEQTPRQPTPGPSGTGWLEELFR</sequence>
<gene>
    <name evidence="2" type="ORF">O181_118647</name>
</gene>
<name>A0A9Q3Q0L5_9BASI</name>
<feature type="region of interest" description="Disordered" evidence="1">
    <location>
        <begin position="64"/>
        <end position="91"/>
    </location>
</feature>
<evidence type="ECO:0000256" key="1">
    <source>
        <dbReference type="SAM" id="MobiDB-lite"/>
    </source>
</evidence>
<proteinExistence type="predicted"/>
<reference evidence="2" key="1">
    <citation type="submission" date="2021-03" db="EMBL/GenBank/DDBJ databases">
        <title>Draft genome sequence of rust myrtle Austropuccinia psidii MF-1, a brazilian biotype.</title>
        <authorList>
            <person name="Quecine M.C."/>
            <person name="Pachon D.M.R."/>
            <person name="Bonatelli M.L."/>
            <person name="Correr F.H."/>
            <person name="Franceschini L.M."/>
            <person name="Leite T.F."/>
            <person name="Margarido G.R.A."/>
            <person name="Almeida C.A."/>
            <person name="Ferrarezi J.A."/>
            <person name="Labate C.A."/>
        </authorList>
    </citation>
    <scope>NUCLEOTIDE SEQUENCE</scope>
    <source>
        <strain evidence="2">MF-1</strain>
    </source>
</reference>
<dbReference type="AlphaFoldDB" id="A0A9Q3Q0L5"/>
<feature type="region of interest" description="Disordered" evidence="1">
    <location>
        <begin position="115"/>
        <end position="160"/>
    </location>
</feature>
<comment type="caution">
    <text evidence="2">The sequence shown here is derived from an EMBL/GenBank/DDBJ whole genome shotgun (WGS) entry which is preliminary data.</text>
</comment>
<protein>
    <submittedName>
        <fullName evidence="2">Uncharacterized protein</fullName>
    </submittedName>
</protein>
<keyword evidence="3" id="KW-1185">Reference proteome</keyword>
<dbReference type="Proteomes" id="UP000765509">
    <property type="component" value="Unassembled WGS sequence"/>
</dbReference>
<evidence type="ECO:0000313" key="2">
    <source>
        <dbReference type="EMBL" id="MBW0578932.1"/>
    </source>
</evidence>
<dbReference type="EMBL" id="AVOT02103934">
    <property type="protein sequence ID" value="MBW0578932.1"/>
    <property type="molecule type" value="Genomic_DNA"/>
</dbReference>
<organism evidence="2 3">
    <name type="scientific">Austropuccinia psidii MF-1</name>
    <dbReference type="NCBI Taxonomy" id="1389203"/>
    <lineage>
        <taxon>Eukaryota</taxon>
        <taxon>Fungi</taxon>
        <taxon>Dikarya</taxon>
        <taxon>Basidiomycota</taxon>
        <taxon>Pucciniomycotina</taxon>
        <taxon>Pucciniomycetes</taxon>
        <taxon>Pucciniales</taxon>
        <taxon>Sphaerophragmiaceae</taxon>
        <taxon>Austropuccinia</taxon>
    </lineage>
</organism>
<feature type="non-terminal residue" evidence="2">
    <location>
        <position position="1"/>
    </location>
</feature>
<evidence type="ECO:0000313" key="3">
    <source>
        <dbReference type="Proteomes" id="UP000765509"/>
    </source>
</evidence>